<accession>A0A8H6LU70</accession>
<sequence>MRSSCSPVNALDTPSSPCTTISRAELVVRRGGFESLVIYDCRHRHTEHGHPGPTSSRRRRRPPRWEAFFLSSSSLCGTVCSRISRFTFSVSISAMTNDDADYRTKTTLRRNGTDVVHDVRRSSTSRLLTFAHGLDVRSVCKSSRTGRRSGGYVLGGWASAVAGMDSGGGARIVGGDLPFLFRHSNSQDSMNNDTDSRAKTT</sequence>
<evidence type="ECO:0000313" key="2">
    <source>
        <dbReference type="Proteomes" id="UP000521943"/>
    </source>
</evidence>
<dbReference type="AlphaFoldDB" id="A0A8H6LU70"/>
<gene>
    <name evidence="1" type="ORF">DFP72DRAFT_1103305</name>
</gene>
<reference evidence="1 2" key="1">
    <citation type="submission" date="2020-07" db="EMBL/GenBank/DDBJ databases">
        <title>Comparative genomics of pyrophilous fungi reveals a link between fire events and developmental genes.</title>
        <authorList>
            <consortium name="DOE Joint Genome Institute"/>
            <person name="Steindorff A.S."/>
            <person name="Carver A."/>
            <person name="Calhoun S."/>
            <person name="Stillman K."/>
            <person name="Liu H."/>
            <person name="Lipzen A."/>
            <person name="Pangilinan J."/>
            <person name="Labutti K."/>
            <person name="Bruns T.D."/>
            <person name="Grigoriev I.V."/>
        </authorList>
    </citation>
    <scope>NUCLEOTIDE SEQUENCE [LARGE SCALE GENOMIC DNA]</scope>
    <source>
        <strain evidence="1 2">CBS 144469</strain>
    </source>
</reference>
<keyword evidence="2" id="KW-1185">Reference proteome</keyword>
<proteinExistence type="predicted"/>
<protein>
    <submittedName>
        <fullName evidence="1">Uncharacterized protein</fullName>
    </submittedName>
</protein>
<comment type="caution">
    <text evidence="1">The sequence shown here is derived from an EMBL/GenBank/DDBJ whole genome shotgun (WGS) entry which is preliminary data.</text>
</comment>
<name>A0A8H6LU70_9AGAR</name>
<organism evidence="1 2">
    <name type="scientific">Ephemerocybe angulata</name>
    <dbReference type="NCBI Taxonomy" id="980116"/>
    <lineage>
        <taxon>Eukaryota</taxon>
        <taxon>Fungi</taxon>
        <taxon>Dikarya</taxon>
        <taxon>Basidiomycota</taxon>
        <taxon>Agaricomycotina</taxon>
        <taxon>Agaricomycetes</taxon>
        <taxon>Agaricomycetidae</taxon>
        <taxon>Agaricales</taxon>
        <taxon>Agaricineae</taxon>
        <taxon>Psathyrellaceae</taxon>
        <taxon>Ephemerocybe</taxon>
    </lineage>
</organism>
<dbReference type="Proteomes" id="UP000521943">
    <property type="component" value="Unassembled WGS sequence"/>
</dbReference>
<evidence type="ECO:0000313" key="1">
    <source>
        <dbReference type="EMBL" id="KAF6742835.1"/>
    </source>
</evidence>
<dbReference type="EMBL" id="JACGCI010000166">
    <property type="protein sequence ID" value="KAF6742835.1"/>
    <property type="molecule type" value="Genomic_DNA"/>
</dbReference>